<proteinExistence type="predicted"/>
<gene>
    <name evidence="3" type="ORF">I0D00_11120</name>
</gene>
<dbReference type="PANTHER" id="PTHR42709">
    <property type="entry name" value="ALKALINE PHOSPHATASE LIKE PROTEIN"/>
    <property type="match status" value="1"/>
</dbReference>
<dbReference type="PANTHER" id="PTHR42709:SF2">
    <property type="entry name" value="INNER MEMBRANE PROTEIN YOHD"/>
    <property type="match status" value="1"/>
</dbReference>
<reference evidence="3 4" key="1">
    <citation type="journal article" date="2021" name="Syst. Appl. Microbiol.">
        <title>Pseudomonas lalucatii sp. nov. isolated from Vallgornera, a karstic cave in Mallorca, Western Mediterranean.</title>
        <authorList>
            <person name="Busquets A."/>
            <person name="Mulet M."/>
            <person name="Gomila M."/>
            <person name="Garcia-Valdes E."/>
        </authorList>
    </citation>
    <scope>NUCLEOTIDE SEQUENCE [LARGE SCALE GENOMIC DNA]</scope>
    <source>
        <strain evidence="3 4">R1b54</strain>
    </source>
</reference>
<name>A0ABS5Q1R5_9PSED</name>
<dbReference type="RefSeq" id="WP_213639776.1">
    <property type="nucleotide sequence ID" value="NZ_JADPMV010000001.1"/>
</dbReference>
<keyword evidence="4" id="KW-1185">Reference proteome</keyword>
<dbReference type="EMBL" id="JADPMV010000001">
    <property type="protein sequence ID" value="MBS7662480.1"/>
    <property type="molecule type" value="Genomic_DNA"/>
</dbReference>
<dbReference type="Pfam" id="PF09335">
    <property type="entry name" value="VTT_dom"/>
    <property type="match status" value="1"/>
</dbReference>
<keyword evidence="1" id="KW-1133">Transmembrane helix</keyword>
<evidence type="ECO:0000313" key="4">
    <source>
        <dbReference type="Proteomes" id="UP001196601"/>
    </source>
</evidence>
<keyword evidence="1" id="KW-0472">Membrane</keyword>
<feature type="transmembrane region" description="Helical" evidence="1">
    <location>
        <begin position="158"/>
        <end position="175"/>
    </location>
</feature>
<feature type="domain" description="VTT" evidence="2">
    <location>
        <begin position="30"/>
        <end position="136"/>
    </location>
</feature>
<organism evidence="3 4">
    <name type="scientific">Pseudomonas lalucatii</name>
    <dbReference type="NCBI Taxonomy" id="1424203"/>
    <lineage>
        <taxon>Bacteria</taxon>
        <taxon>Pseudomonadati</taxon>
        <taxon>Pseudomonadota</taxon>
        <taxon>Gammaproteobacteria</taxon>
        <taxon>Pseudomonadales</taxon>
        <taxon>Pseudomonadaceae</taxon>
        <taxon>Pseudomonas</taxon>
    </lineage>
</organism>
<feature type="transmembrane region" description="Helical" evidence="1">
    <location>
        <begin position="93"/>
        <end position="115"/>
    </location>
</feature>
<dbReference type="Proteomes" id="UP001196601">
    <property type="component" value="Unassembled WGS sequence"/>
</dbReference>
<dbReference type="InterPro" id="IPR032816">
    <property type="entry name" value="VTT_dom"/>
</dbReference>
<feature type="transmembrane region" description="Helical" evidence="1">
    <location>
        <begin position="122"/>
        <end position="146"/>
    </location>
</feature>
<dbReference type="InterPro" id="IPR051311">
    <property type="entry name" value="DedA_domain"/>
</dbReference>
<evidence type="ECO:0000313" key="3">
    <source>
        <dbReference type="EMBL" id="MBS7662480.1"/>
    </source>
</evidence>
<accession>A0ABS5Q1R5</accession>
<evidence type="ECO:0000256" key="1">
    <source>
        <dbReference type="SAM" id="Phobius"/>
    </source>
</evidence>
<protein>
    <submittedName>
        <fullName evidence="3">DedA family protein</fullName>
    </submittedName>
</protein>
<feature type="transmembrane region" description="Helical" evidence="1">
    <location>
        <begin position="12"/>
        <end position="34"/>
    </location>
</feature>
<comment type="caution">
    <text evidence="3">The sequence shown here is derived from an EMBL/GenBank/DDBJ whole genome shotgun (WGS) entry which is preliminary data.</text>
</comment>
<keyword evidence="1" id="KW-0812">Transmembrane</keyword>
<sequence>MLDDLLQQFGYPALILGTFLEGEMSLLLAAYLALRGYLSIEGVVLCAFCGTYASDQLWYCLGRRHGRQVIERRPRWQALSEKALGHLRRHPDLWVLSFRFIYGMRTVMPLAIGLSGYSWRRYLLLDGIGAALWAGGLGLAAYHLGASLEVLFGDFRRYQLYLLGALLLLLGTLCWRHQRSRPGGAEGNAQTP</sequence>
<evidence type="ECO:0000259" key="2">
    <source>
        <dbReference type="Pfam" id="PF09335"/>
    </source>
</evidence>